<evidence type="ECO:0000313" key="2">
    <source>
        <dbReference type="Proteomes" id="UP001519064"/>
    </source>
</evidence>
<keyword evidence="2" id="KW-1185">Reference proteome</keyword>
<dbReference type="RefSeq" id="WP_209237820.1">
    <property type="nucleotide sequence ID" value="NZ_JADKMA010000009.1"/>
</dbReference>
<sequence length="122" mass="13158">MPVACTTLARVYVDDLDTALPTFVDLTGEQPRQRFSYRGLELATIGGFLLLAGTEEALAPYRGTHATVLVDSLDEVLRLTEQHTGEILDGPNQVPTGRNLTVRHRGGSTIEYVEFGTPGAGT</sequence>
<reference evidence="1 2" key="1">
    <citation type="submission" date="2020-11" db="EMBL/GenBank/DDBJ databases">
        <title>Streptomyces spirodelae sp. nov., isolated from duckweed.</title>
        <authorList>
            <person name="Saimee Y."/>
            <person name="Duangmal K."/>
        </authorList>
    </citation>
    <scope>NUCLEOTIDE SEQUENCE [LARGE SCALE GENOMIC DNA]</scope>
    <source>
        <strain evidence="1 2">S16-07</strain>
    </source>
</reference>
<dbReference type="EMBL" id="JADKMA010000009">
    <property type="protein sequence ID" value="MBO8190718.1"/>
    <property type="molecule type" value="Genomic_DNA"/>
</dbReference>
<dbReference type="SUPFAM" id="SSF54593">
    <property type="entry name" value="Glyoxalase/Bleomycin resistance protein/Dihydroxybiphenyl dioxygenase"/>
    <property type="match status" value="1"/>
</dbReference>
<name>A0ABS3X5R5_9ACTN</name>
<organism evidence="1 2">
    <name type="scientific">Streptomyces oryzae</name>
    <dbReference type="NCBI Taxonomy" id="1434886"/>
    <lineage>
        <taxon>Bacteria</taxon>
        <taxon>Bacillati</taxon>
        <taxon>Actinomycetota</taxon>
        <taxon>Actinomycetes</taxon>
        <taxon>Kitasatosporales</taxon>
        <taxon>Streptomycetaceae</taxon>
        <taxon>Streptomyces</taxon>
    </lineage>
</organism>
<evidence type="ECO:0000313" key="1">
    <source>
        <dbReference type="EMBL" id="MBO8190718.1"/>
    </source>
</evidence>
<dbReference type="Proteomes" id="UP001519064">
    <property type="component" value="Unassembled WGS sequence"/>
</dbReference>
<comment type="caution">
    <text evidence="1">The sequence shown here is derived from an EMBL/GenBank/DDBJ whole genome shotgun (WGS) entry which is preliminary data.</text>
</comment>
<dbReference type="InterPro" id="IPR029068">
    <property type="entry name" value="Glyas_Bleomycin-R_OHBP_Dase"/>
</dbReference>
<protein>
    <recommendedName>
        <fullName evidence="3">Glyoxalase</fullName>
    </recommendedName>
</protein>
<gene>
    <name evidence="1" type="ORF">ITI46_03230</name>
</gene>
<dbReference type="Gene3D" id="3.10.180.10">
    <property type="entry name" value="2,3-Dihydroxybiphenyl 1,2-Dioxygenase, domain 1"/>
    <property type="match status" value="1"/>
</dbReference>
<proteinExistence type="predicted"/>
<accession>A0ABS3X5R5</accession>
<evidence type="ECO:0008006" key="3">
    <source>
        <dbReference type="Google" id="ProtNLM"/>
    </source>
</evidence>